<dbReference type="AlphaFoldDB" id="A0A0A2V4U6"/>
<comment type="caution">
    <text evidence="1">The sequence shown here is derived from an EMBL/GenBank/DDBJ whole genome shotgun (WGS) entry which is preliminary data.</text>
</comment>
<gene>
    <name evidence="1" type="ORF">BBAD15_g11966</name>
</gene>
<dbReference type="HOGENOM" id="CLU_2196457_0_0_1"/>
<sequence>MGKNSVGDDGHTTFTFTNRAEADEEMHYRRLRVKLRHRAPVTWPLPNHGDSVTVSMALHCSASFCLLLPPSAAFDAFCRLRRLLPPSATFGHLLPPSATFWLDLWLDL</sequence>
<name>A0A0A2V4U6_BEABA</name>
<dbReference type="EMBL" id="ANFO01001376">
    <property type="protein sequence ID" value="KGQ02821.1"/>
    <property type="molecule type" value="Genomic_DNA"/>
</dbReference>
<accession>A0A0A2V4U6</accession>
<reference evidence="1 2" key="1">
    <citation type="submission" date="2012-10" db="EMBL/GenBank/DDBJ databases">
        <title>Genome sequencing and analysis of entomopathogenic fungi Beauveria bassiana D1-5.</title>
        <authorList>
            <person name="Li Q."/>
            <person name="Wang L."/>
            <person name="Zhang Z."/>
            <person name="Wang Q."/>
            <person name="Ren J."/>
            <person name="Wang M."/>
            <person name="Xu W."/>
            <person name="Wang J."/>
            <person name="Lu Y."/>
            <person name="Du Q."/>
            <person name="Sun Z."/>
        </authorList>
    </citation>
    <scope>NUCLEOTIDE SEQUENCE [LARGE SCALE GENOMIC DNA]</scope>
    <source>
        <strain evidence="1 2">D1-5</strain>
    </source>
</reference>
<protein>
    <submittedName>
        <fullName evidence="1">Uncharacterized protein</fullName>
    </submittedName>
</protein>
<dbReference type="Proteomes" id="UP000030106">
    <property type="component" value="Unassembled WGS sequence"/>
</dbReference>
<organism evidence="1 2">
    <name type="scientific">Beauveria bassiana D1-5</name>
    <dbReference type="NCBI Taxonomy" id="1245745"/>
    <lineage>
        <taxon>Eukaryota</taxon>
        <taxon>Fungi</taxon>
        <taxon>Dikarya</taxon>
        <taxon>Ascomycota</taxon>
        <taxon>Pezizomycotina</taxon>
        <taxon>Sordariomycetes</taxon>
        <taxon>Hypocreomycetidae</taxon>
        <taxon>Hypocreales</taxon>
        <taxon>Cordycipitaceae</taxon>
        <taxon>Beauveria</taxon>
    </lineage>
</organism>
<evidence type="ECO:0000313" key="2">
    <source>
        <dbReference type="Proteomes" id="UP000030106"/>
    </source>
</evidence>
<proteinExistence type="predicted"/>
<evidence type="ECO:0000313" key="1">
    <source>
        <dbReference type="EMBL" id="KGQ02821.1"/>
    </source>
</evidence>